<dbReference type="InterPro" id="IPR043502">
    <property type="entry name" value="DNA/RNA_pol_sf"/>
</dbReference>
<accession>A0AAE0UX19</accession>
<dbReference type="Pfam" id="PF00078">
    <property type="entry name" value="RVT_1"/>
    <property type="match status" value="1"/>
</dbReference>
<dbReference type="Proteomes" id="UP001274896">
    <property type="component" value="Unassembled WGS sequence"/>
</dbReference>
<feature type="domain" description="Reverse transcriptase" evidence="3">
    <location>
        <begin position="224"/>
        <end position="483"/>
    </location>
</feature>
<evidence type="ECO:0000259" key="3">
    <source>
        <dbReference type="PROSITE" id="PS50878"/>
    </source>
</evidence>
<dbReference type="InterPro" id="IPR000477">
    <property type="entry name" value="RT_dom"/>
</dbReference>
<evidence type="ECO:0000313" key="5">
    <source>
        <dbReference type="Proteomes" id="UP001274896"/>
    </source>
</evidence>
<comment type="caution">
    <text evidence="4">The sequence shown here is derived from an EMBL/GenBank/DDBJ whole genome shotgun (WGS) entry which is preliminary data.</text>
</comment>
<comment type="similarity">
    <text evidence="1">Belongs to the beta type-B retroviral polymerase family. HERV class-II K(HML-2) pol subfamily.</text>
</comment>
<dbReference type="Gene3D" id="3.30.70.270">
    <property type="match status" value="1"/>
</dbReference>
<dbReference type="SUPFAM" id="SSF56672">
    <property type="entry name" value="DNA/RNA polymerases"/>
    <property type="match status" value="1"/>
</dbReference>
<name>A0AAE0UX19_9TELE</name>
<dbReference type="InterPro" id="IPR043128">
    <property type="entry name" value="Rev_trsase/Diguanyl_cyclase"/>
</dbReference>
<dbReference type="EMBL" id="JAUCMX010000013">
    <property type="protein sequence ID" value="KAK3526059.1"/>
    <property type="molecule type" value="Genomic_DNA"/>
</dbReference>
<reference evidence="4" key="1">
    <citation type="submission" date="2023-06" db="EMBL/GenBank/DDBJ databases">
        <title>Male Hemibagrus guttatus genome.</title>
        <authorList>
            <person name="Bian C."/>
        </authorList>
    </citation>
    <scope>NUCLEOTIDE SEQUENCE</scope>
    <source>
        <strain evidence="4">Male_cb2023</strain>
        <tissue evidence="4">Muscle</tissue>
    </source>
</reference>
<sequence>CKKKRSEIEIEKKTKWWKLKKEECCEEFRQKLRQALGGQVVLPDDWETTAEVIRETGRKPRRSGTWTGLKNRQEYKESQCRVKREVSKAKQKAYDELYTSLDTREGQKDLYRLARQRDRDGKDVQQVRVIKDRDGRVLTSEESVQRRWKEYFEELMNEENEREKRVEGVNSVEQKVDKIRKDEVRKALKRMKSGKAVGPDDIPVEVWKCLGEAAVEFLTSLFNRVLESERMPEEWRRSVLVPIFKNKGDVQSCSNYRGIKLMSHTVMLWERVVEARLRKVVEICEQQYGFMPRKSTTDAIFALRILMEKYRDGQRELHCVFVDLEKAYNRVPREDLWYCMRKSGVAEKYVRVVQDMYKRSRTVVRCAVGQTEEFKVEVGLHQGSALSPFLFAIVMDQLSEEVRQESPWTMMLADDIVICSESREQVEENLERWRFALERRGMKVSRSKTEYMCVNEREGSGTVRLQGEEVKKVQEFKYLGSTVQSNGECGKEVKKRVQAGWNGWRKVSGVLCDQKISVRIKGKVYRTVVRPAMLYGLETVSLRKRQKSELEVAELKMLRFSLGVTRLDRIRNEYIRGTAHVGRLGDKVREARLRWFGHVQRRERLAVNTPVLRKQNPAAAGPSLDATGAGTISVCLRMGRRRETNGKELA</sequence>
<dbReference type="PANTHER" id="PTHR47027:SF28">
    <property type="entry name" value="ENDONUCLEASE-REVERSE TRANSCRIPTASE"/>
    <property type="match status" value="1"/>
</dbReference>
<evidence type="ECO:0000256" key="1">
    <source>
        <dbReference type="ARBA" id="ARBA00010879"/>
    </source>
</evidence>
<dbReference type="EC" id="3.1.26.4" evidence="2"/>
<proteinExistence type="inferred from homology"/>
<dbReference type="PROSITE" id="PS50878">
    <property type="entry name" value="RT_POL"/>
    <property type="match status" value="1"/>
</dbReference>
<evidence type="ECO:0000313" key="4">
    <source>
        <dbReference type="EMBL" id="KAK3526059.1"/>
    </source>
</evidence>
<keyword evidence="5" id="KW-1185">Reference proteome</keyword>
<dbReference type="PANTHER" id="PTHR47027">
    <property type="entry name" value="REVERSE TRANSCRIPTASE DOMAIN-CONTAINING PROTEIN"/>
    <property type="match status" value="1"/>
</dbReference>
<protein>
    <recommendedName>
        <fullName evidence="2">ribonuclease H</fullName>
        <ecNumber evidence="2">3.1.26.4</ecNumber>
    </recommendedName>
</protein>
<dbReference type="GO" id="GO:0004523">
    <property type="term" value="F:RNA-DNA hybrid ribonuclease activity"/>
    <property type="evidence" value="ECO:0007669"/>
    <property type="project" value="UniProtKB-EC"/>
</dbReference>
<gene>
    <name evidence="4" type="ORF">QTP70_014671</name>
</gene>
<evidence type="ECO:0000256" key="2">
    <source>
        <dbReference type="ARBA" id="ARBA00012180"/>
    </source>
</evidence>
<organism evidence="4 5">
    <name type="scientific">Hemibagrus guttatus</name>
    <dbReference type="NCBI Taxonomy" id="175788"/>
    <lineage>
        <taxon>Eukaryota</taxon>
        <taxon>Metazoa</taxon>
        <taxon>Chordata</taxon>
        <taxon>Craniata</taxon>
        <taxon>Vertebrata</taxon>
        <taxon>Euteleostomi</taxon>
        <taxon>Actinopterygii</taxon>
        <taxon>Neopterygii</taxon>
        <taxon>Teleostei</taxon>
        <taxon>Ostariophysi</taxon>
        <taxon>Siluriformes</taxon>
        <taxon>Bagridae</taxon>
        <taxon>Hemibagrus</taxon>
    </lineage>
</organism>
<feature type="non-terminal residue" evidence="4">
    <location>
        <position position="650"/>
    </location>
</feature>
<dbReference type="CDD" id="cd01650">
    <property type="entry name" value="RT_nLTR_like"/>
    <property type="match status" value="1"/>
</dbReference>
<dbReference type="AlphaFoldDB" id="A0AAE0UX19"/>